<dbReference type="InterPro" id="IPR002889">
    <property type="entry name" value="WSC_carb-bd"/>
</dbReference>
<keyword evidence="3" id="KW-0732">Signal</keyword>
<feature type="domain" description="WSC" evidence="7">
    <location>
        <begin position="190"/>
        <end position="283"/>
    </location>
</feature>
<gene>
    <name evidence="8" type="ORF">MEDL_43225</name>
</gene>
<comment type="caution">
    <text evidence="8">The sequence shown here is derived from an EMBL/GenBank/DDBJ whole genome shotgun (WGS) entry which is preliminary data.</text>
</comment>
<evidence type="ECO:0000256" key="2">
    <source>
        <dbReference type="ARBA" id="ARBA00022692"/>
    </source>
</evidence>
<comment type="subcellular location">
    <subcellularLocation>
        <location evidence="1">Membrane</location>
        <topology evidence="1">Single-pass membrane protein</topology>
    </subcellularLocation>
</comment>
<reference evidence="8" key="1">
    <citation type="submission" date="2021-03" db="EMBL/GenBank/DDBJ databases">
        <authorList>
            <person name="Bekaert M."/>
        </authorList>
    </citation>
    <scope>NUCLEOTIDE SEQUENCE</scope>
</reference>
<dbReference type="AlphaFoldDB" id="A0A8S3TJ92"/>
<dbReference type="PANTHER" id="PTHR24269:SF16">
    <property type="entry name" value="PROTEIN SLG1"/>
    <property type="match status" value="1"/>
</dbReference>
<evidence type="ECO:0000256" key="1">
    <source>
        <dbReference type="ARBA" id="ARBA00004167"/>
    </source>
</evidence>
<keyword evidence="4" id="KW-1133">Transmembrane helix</keyword>
<evidence type="ECO:0000256" key="3">
    <source>
        <dbReference type="ARBA" id="ARBA00022729"/>
    </source>
</evidence>
<evidence type="ECO:0000259" key="7">
    <source>
        <dbReference type="PROSITE" id="PS51212"/>
    </source>
</evidence>
<evidence type="ECO:0000313" key="8">
    <source>
        <dbReference type="EMBL" id="CAG2230396.1"/>
    </source>
</evidence>
<dbReference type="SMART" id="SM00321">
    <property type="entry name" value="WSC"/>
    <property type="match status" value="2"/>
</dbReference>
<keyword evidence="2" id="KW-0812">Transmembrane</keyword>
<keyword evidence="5" id="KW-0472">Membrane</keyword>
<evidence type="ECO:0000313" key="9">
    <source>
        <dbReference type="Proteomes" id="UP000683360"/>
    </source>
</evidence>
<name>A0A8S3TJ92_MYTED</name>
<dbReference type="PROSITE" id="PS51212">
    <property type="entry name" value="WSC"/>
    <property type="match status" value="2"/>
</dbReference>
<evidence type="ECO:0000256" key="4">
    <source>
        <dbReference type="ARBA" id="ARBA00022989"/>
    </source>
</evidence>
<evidence type="ECO:0000256" key="5">
    <source>
        <dbReference type="ARBA" id="ARBA00023136"/>
    </source>
</evidence>
<organism evidence="8 9">
    <name type="scientific">Mytilus edulis</name>
    <name type="common">Blue mussel</name>
    <dbReference type="NCBI Taxonomy" id="6550"/>
    <lineage>
        <taxon>Eukaryota</taxon>
        <taxon>Metazoa</taxon>
        <taxon>Spiralia</taxon>
        <taxon>Lophotrochozoa</taxon>
        <taxon>Mollusca</taxon>
        <taxon>Bivalvia</taxon>
        <taxon>Autobranchia</taxon>
        <taxon>Pteriomorphia</taxon>
        <taxon>Mytilida</taxon>
        <taxon>Mytiloidea</taxon>
        <taxon>Mytilidae</taxon>
        <taxon>Mytilinae</taxon>
        <taxon>Mytilus</taxon>
    </lineage>
</organism>
<dbReference type="Proteomes" id="UP000683360">
    <property type="component" value="Unassembled WGS sequence"/>
</dbReference>
<dbReference type="Pfam" id="PF01822">
    <property type="entry name" value="WSC"/>
    <property type="match status" value="2"/>
</dbReference>
<protein>
    <recommendedName>
        <fullName evidence="7">WSC domain-containing protein</fullName>
    </recommendedName>
</protein>
<keyword evidence="6" id="KW-0325">Glycoprotein</keyword>
<feature type="domain" description="WSC" evidence="7">
    <location>
        <begin position="20"/>
        <end position="117"/>
    </location>
</feature>
<dbReference type="GO" id="GO:0005886">
    <property type="term" value="C:plasma membrane"/>
    <property type="evidence" value="ECO:0007669"/>
    <property type="project" value="TreeGrafter"/>
</dbReference>
<dbReference type="EMBL" id="CAJPWZ010002065">
    <property type="protein sequence ID" value="CAG2230396.1"/>
    <property type="molecule type" value="Genomic_DNA"/>
</dbReference>
<keyword evidence="9" id="KW-1185">Reference proteome</keyword>
<dbReference type="InterPro" id="IPR051836">
    <property type="entry name" value="Kremen_rcpt"/>
</dbReference>
<dbReference type="PANTHER" id="PTHR24269">
    <property type="entry name" value="KREMEN PROTEIN"/>
    <property type="match status" value="1"/>
</dbReference>
<sequence length="370" mass="41494">MGERGGRRERGGGRRERKGSFNNLGCFWDTEDRLLPHFYKRVVGNGSVMENNRCILYCKGQGFKYTGTESANWCLCGDNAFRNGPDNVNDNACNTHCYGDSTQICGGERRLSVYATGFRLWNSRNAIYTEIAKDHKLATQIRKVVTTTNPNVFGCAMHCLALTRCKAFEVLMETGKRSVLYDYESLCEGSFDYLGCFVDNPGRLLSHGYNGNGHYPKMENNRCILFCKGQGFKYAGTEASSFCFCGNTVKDSYTQNYECNEGCLGDSTQICGGQWRLSVYETGYLPLNSRNISLTQLKKDYKLTTQTKKAVKIRKGSSSVLGCAMHCLVLKTCKVFEVLKETGECSVLNDFESLCEGFQYAVGYSIFMLM</sequence>
<dbReference type="OrthoDB" id="5985073at2759"/>
<accession>A0A8S3TJ92</accession>
<proteinExistence type="predicted"/>
<evidence type="ECO:0000256" key="6">
    <source>
        <dbReference type="ARBA" id="ARBA00023180"/>
    </source>
</evidence>